<sequence length="297" mass="35074">MEIKPIITSESNENKIINEVQLVNATNVLPFNQATNISHKKTLDPEGIIPNHIYKLLNGEKKFKQANLIIFSLIFLFSLITCLLFAFAKDLFNNLIKDENVTKIPWGWYVLPVILIAISIPYFFLNLNDFIFVKKTFYYYREKIKRNDFSVPTYIKNLYLKLIKRQARRTWLVVALIFYLGVFTLIFWGIKDQKWGLLDFQKWIHNSFANPNVLVYSICGIMLTIILVFIIATIYRKKKITDIQVYFGDEVMSYEEFNKEKTNAYKFWAKIFFLSVLILLVIPIIILLIIARVRKRN</sequence>
<feature type="transmembrane region" description="Helical" evidence="1">
    <location>
        <begin position="267"/>
        <end position="291"/>
    </location>
</feature>
<keyword evidence="1" id="KW-0812">Transmembrane</keyword>
<feature type="transmembrane region" description="Helical" evidence="1">
    <location>
        <begin position="66"/>
        <end position="86"/>
    </location>
</feature>
<evidence type="ECO:0000313" key="2">
    <source>
        <dbReference type="EMBL" id="PYF43637.1"/>
    </source>
</evidence>
<accession>A0A318U6S2</accession>
<proteinExistence type="predicted"/>
<feature type="transmembrane region" description="Helical" evidence="1">
    <location>
        <begin position="213"/>
        <end position="235"/>
    </location>
</feature>
<keyword evidence="1" id="KW-1133">Transmembrane helix</keyword>
<dbReference type="NCBIfam" id="NF045846">
    <property type="entry name" value="MSC0882_dom"/>
    <property type="match status" value="1"/>
</dbReference>
<comment type="caution">
    <text evidence="2">The sequence shown here is derived from an EMBL/GenBank/DDBJ whole genome shotgun (WGS) entry which is preliminary data.</text>
</comment>
<name>A0A318U6S2_9BACT</name>
<evidence type="ECO:0000313" key="3">
    <source>
        <dbReference type="Proteomes" id="UP000247715"/>
    </source>
</evidence>
<organism evidence="2 3">
    <name type="scientific">Metamycoplasma alkalescens</name>
    <dbReference type="NCBI Taxonomy" id="45363"/>
    <lineage>
        <taxon>Bacteria</taxon>
        <taxon>Bacillati</taxon>
        <taxon>Mycoplasmatota</taxon>
        <taxon>Mycoplasmoidales</taxon>
        <taxon>Metamycoplasmataceae</taxon>
        <taxon>Metamycoplasma</taxon>
    </lineage>
</organism>
<dbReference type="EMBL" id="QKLP01000002">
    <property type="protein sequence ID" value="PYF43637.1"/>
    <property type="molecule type" value="Genomic_DNA"/>
</dbReference>
<evidence type="ECO:0000256" key="1">
    <source>
        <dbReference type="SAM" id="Phobius"/>
    </source>
</evidence>
<feature type="transmembrane region" description="Helical" evidence="1">
    <location>
        <begin position="106"/>
        <end position="125"/>
    </location>
</feature>
<gene>
    <name evidence="2" type="ORF">BCF88_1024</name>
</gene>
<dbReference type="RefSeq" id="WP_110858136.1">
    <property type="nucleotide sequence ID" value="NZ_LS991949.1"/>
</dbReference>
<dbReference type="AlphaFoldDB" id="A0A318U6S2"/>
<reference evidence="2 3" key="1">
    <citation type="submission" date="2018-06" db="EMBL/GenBank/DDBJ databases">
        <title>Genomic Encyclopedia of Archaeal and Bacterial Type Strains, Phase II (KMG-II): from individual species to whole genera.</title>
        <authorList>
            <person name="Goeker M."/>
        </authorList>
    </citation>
    <scope>NUCLEOTIDE SEQUENCE [LARGE SCALE GENOMIC DNA]</scope>
    <source>
        <strain evidence="2 3">ATCC 29103</strain>
    </source>
</reference>
<protein>
    <submittedName>
        <fullName evidence="2">Uncharacterized protein</fullName>
    </submittedName>
</protein>
<feature type="transmembrane region" description="Helical" evidence="1">
    <location>
        <begin position="171"/>
        <end position="190"/>
    </location>
</feature>
<keyword evidence="1" id="KW-0472">Membrane</keyword>
<dbReference type="Proteomes" id="UP000247715">
    <property type="component" value="Unassembled WGS sequence"/>
</dbReference>
<dbReference type="InterPro" id="IPR059214">
    <property type="entry name" value="MSC_0882-like"/>
</dbReference>